<evidence type="ECO:0000256" key="6">
    <source>
        <dbReference type="SAM" id="Phobius"/>
    </source>
</evidence>
<feature type="transmembrane region" description="Helical" evidence="6">
    <location>
        <begin position="41"/>
        <end position="66"/>
    </location>
</feature>
<feature type="transmembrane region" description="Helical" evidence="6">
    <location>
        <begin position="243"/>
        <end position="265"/>
    </location>
</feature>
<dbReference type="CDD" id="cd17324">
    <property type="entry name" value="MFS_NepI_like"/>
    <property type="match status" value="1"/>
</dbReference>
<dbReference type="Proteomes" id="UP000219522">
    <property type="component" value="Unassembled WGS sequence"/>
</dbReference>
<evidence type="ECO:0000256" key="2">
    <source>
        <dbReference type="ARBA" id="ARBA00022475"/>
    </source>
</evidence>
<dbReference type="PANTHER" id="PTHR43124">
    <property type="entry name" value="PURINE EFFLUX PUMP PBUE"/>
    <property type="match status" value="1"/>
</dbReference>
<keyword evidence="3 6" id="KW-0812">Transmembrane</keyword>
<proteinExistence type="predicted"/>
<name>A0A7Z7I5K5_9BURK</name>
<keyword evidence="4 6" id="KW-1133">Transmembrane helix</keyword>
<feature type="transmembrane region" description="Helical" evidence="6">
    <location>
        <begin position="302"/>
        <end position="322"/>
    </location>
</feature>
<keyword evidence="9" id="KW-1185">Reference proteome</keyword>
<dbReference type="GO" id="GO:0022857">
    <property type="term" value="F:transmembrane transporter activity"/>
    <property type="evidence" value="ECO:0007669"/>
    <property type="project" value="InterPro"/>
</dbReference>
<dbReference type="AlphaFoldDB" id="A0A7Z7I5K5"/>
<keyword evidence="5 6" id="KW-0472">Membrane</keyword>
<evidence type="ECO:0000256" key="1">
    <source>
        <dbReference type="ARBA" id="ARBA00004651"/>
    </source>
</evidence>
<dbReference type="InterPro" id="IPR020846">
    <property type="entry name" value="MFS_dom"/>
</dbReference>
<evidence type="ECO:0000256" key="3">
    <source>
        <dbReference type="ARBA" id="ARBA00022692"/>
    </source>
</evidence>
<dbReference type="GO" id="GO:0005886">
    <property type="term" value="C:plasma membrane"/>
    <property type="evidence" value="ECO:0007669"/>
    <property type="project" value="UniProtKB-SubCell"/>
</dbReference>
<feature type="transmembrane region" description="Helical" evidence="6">
    <location>
        <begin position="164"/>
        <end position="186"/>
    </location>
</feature>
<dbReference type="InterPro" id="IPR050189">
    <property type="entry name" value="MFS_Efflux_Transporters"/>
</dbReference>
<evidence type="ECO:0000256" key="5">
    <source>
        <dbReference type="ARBA" id="ARBA00023136"/>
    </source>
</evidence>
<evidence type="ECO:0000313" key="8">
    <source>
        <dbReference type="EMBL" id="SOE64934.1"/>
    </source>
</evidence>
<feature type="transmembrane region" description="Helical" evidence="6">
    <location>
        <begin position="210"/>
        <end position="237"/>
    </location>
</feature>
<feature type="transmembrane region" description="Helical" evidence="6">
    <location>
        <begin position="136"/>
        <end position="158"/>
    </location>
</feature>
<feature type="transmembrane region" description="Helical" evidence="6">
    <location>
        <begin position="373"/>
        <end position="391"/>
    </location>
</feature>
<dbReference type="Pfam" id="PF07690">
    <property type="entry name" value="MFS_1"/>
    <property type="match status" value="1"/>
</dbReference>
<feature type="domain" description="Major facilitator superfamily (MFS) profile" evidence="7">
    <location>
        <begin position="12"/>
        <end position="396"/>
    </location>
</feature>
<reference evidence="8 9" key="1">
    <citation type="submission" date="2017-09" db="EMBL/GenBank/DDBJ databases">
        <authorList>
            <person name="Varghese N."/>
            <person name="Submissions S."/>
        </authorList>
    </citation>
    <scope>NUCLEOTIDE SEQUENCE [LARGE SCALE GENOMIC DNA]</scope>
    <source>
        <strain evidence="8 9">OK806</strain>
    </source>
</reference>
<evidence type="ECO:0000313" key="9">
    <source>
        <dbReference type="Proteomes" id="UP000219522"/>
    </source>
</evidence>
<comment type="caution">
    <text evidence="8">The sequence shown here is derived from an EMBL/GenBank/DDBJ whole genome shotgun (WGS) entry which is preliminary data.</text>
</comment>
<keyword evidence="2" id="KW-1003">Cell membrane</keyword>
<sequence>MNATPSPTSLAPLYWLALGTFAVGTESFMIAGLLPDMAADLHASIVATGQLVTVFALAYALSSPVLTALTGALNRRRMMIASLAAFALANVFAFAAQNYWELMAARIVLAAAAGLYVPGANALAGAVAGPERRGTALAIVSGGITLAVAFGVPLGALVGDGLGWRMTFAGVAVLAATATAGLFFGLPRTIGAGLPSATLRERIETARQPVILMTLVVTTLWAMGAYTVYTYLALFIAQATLLAGAQIGFVLFTWGVAAGVGVLIGGKAVDRFGPRRVIAPCLAVSIAAFSLMSASAHWLPRAVAIVPVLVAVVAWGVAHWSFYPAQQARLIGIAGLRGTPIALSLNASFMYLGFSLGAVLGSITLKFASASNLGWTAAACEAAALVLTVAIGRRRVSVCAVAGNAA</sequence>
<accession>A0A7Z7I5K5</accession>
<dbReference type="Gene3D" id="1.20.1250.20">
    <property type="entry name" value="MFS general substrate transporter like domains"/>
    <property type="match status" value="1"/>
</dbReference>
<feature type="transmembrane region" description="Helical" evidence="6">
    <location>
        <begin position="78"/>
        <end position="97"/>
    </location>
</feature>
<organism evidence="8 9">
    <name type="scientific">Caballeronia arationis</name>
    <dbReference type="NCBI Taxonomy" id="1777142"/>
    <lineage>
        <taxon>Bacteria</taxon>
        <taxon>Pseudomonadati</taxon>
        <taxon>Pseudomonadota</taxon>
        <taxon>Betaproteobacteria</taxon>
        <taxon>Burkholderiales</taxon>
        <taxon>Burkholderiaceae</taxon>
        <taxon>Caballeronia</taxon>
    </lineage>
</organism>
<feature type="transmembrane region" description="Helical" evidence="6">
    <location>
        <begin position="103"/>
        <end position="124"/>
    </location>
</feature>
<dbReference type="InterPro" id="IPR011701">
    <property type="entry name" value="MFS"/>
</dbReference>
<protein>
    <submittedName>
        <fullName evidence="8">Predicted arabinose efflux permease, MFS family</fullName>
    </submittedName>
</protein>
<feature type="transmembrane region" description="Helical" evidence="6">
    <location>
        <begin position="277"/>
        <end position="296"/>
    </location>
</feature>
<gene>
    <name evidence="8" type="ORF">SAMN05446927_2818</name>
</gene>
<dbReference type="EMBL" id="OCSU01000001">
    <property type="protein sequence ID" value="SOE64934.1"/>
    <property type="molecule type" value="Genomic_DNA"/>
</dbReference>
<dbReference type="InterPro" id="IPR036259">
    <property type="entry name" value="MFS_trans_sf"/>
</dbReference>
<feature type="transmembrane region" description="Helical" evidence="6">
    <location>
        <begin position="12"/>
        <end position="35"/>
    </location>
</feature>
<feature type="transmembrane region" description="Helical" evidence="6">
    <location>
        <begin position="343"/>
        <end position="367"/>
    </location>
</feature>
<dbReference type="OrthoDB" id="7029536at2"/>
<comment type="subcellular location">
    <subcellularLocation>
        <location evidence="1">Cell membrane</location>
        <topology evidence="1">Multi-pass membrane protein</topology>
    </subcellularLocation>
</comment>
<dbReference type="RefSeq" id="WP_062639896.1">
    <property type="nucleotide sequence ID" value="NZ_FCOG02000070.1"/>
</dbReference>
<dbReference type="PANTHER" id="PTHR43124:SF10">
    <property type="entry name" value="PURINE EFFLUX PUMP PBUE"/>
    <property type="match status" value="1"/>
</dbReference>
<evidence type="ECO:0000259" key="7">
    <source>
        <dbReference type="PROSITE" id="PS50850"/>
    </source>
</evidence>
<dbReference type="SUPFAM" id="SSF103473">
    <property type="entry name" value="MFS general substrate transporter"/>
    <property type="match status" value="1"/>
</dbReference>
<dbReference type="PROSITE" id="PS50850">
    <property type="entry name" value="MFS"/>
    <property type="match status" value="1"/>
</dbReference>
<evidence type="ECO:0000256" key="4">
    <source>
        <dbReference type="ARBA" id="ARBA00022989"/>
    </source>
</evidence>